<sequence>MEKHEHGGDVYSYRLKADYSANINPLGLSPHVAEVLKNSIPRVIHYPDVECRKLRRLLAEKEQVREESLIFGNGAAELIFALTLGLKPKKALLAAPGFAEYEQALNACGAEISYYPLKKENGFAVAHDYLSYLTEDLDLVFLCNPNNPTGVLIDEKLLVEILKECEKKKILLVLDECFNGFLDDAEERTMKPYVENSKALFLLKAFTKLYAMPGLRLGYGISSNREVLEQMQSVLQPWNLSVLAQEAGIAALEDGLYVEEARCIVKEERRYLFRGLQSLGFKAVPPTANYVFFEGPRGLKEECLKEGYLIRDCGNYRGLCEGYYRIAVRLHKENEAFLKALEKCAAELKQRD</sequence>
<evidence type="ECO:0000256" key="1">
    <source>
        <dbReference type="ARBA" id="ARBA00001933"/>
    </source>
</evidence>
<gene>
    <name evidence="4" type="ORF">IAB26_08085</name>
</gene>
<dbReference type="SUPFAM" id="SSF53383">
    <property type="entry name" value="PLP-dependent transferases"/>
    <property type="match status" value="1"/>
</dbReference>
<dbReference type="CDD" id="cd00609">
    <property type="entry name" value="AAT_like"/>
    <property type="match status" value="1"/>
</dbReference>
<dbReference type="InterPro" id="IPR015421">
    <property type="entry name" value="PyrdxlP-dep_Trfase_major"/>
</dbReference>
<keyword evidence="4" id="KW-0808">Transferase</keyword>
<dbReference type="EMBL" id="DVFT01000122">
    <property type="protein sequence ID" value="HIQ96506.1"/>
    <property type="molecule type" value="Genomic_DNA"/>
</dbReference>
<dbReference type="Gene3D" id="3.90.1150.10">
    <property type="entry name" value="Aspartate Aminotransferase, domain 1"/>
    <property type="match status" value="1"/>
</dbReference>
<keyword evidence="2" id="KW-0663">Pyridoxal phosphate</keyword>
<proteinExistence type="predicted"/>
<name>A0A9D0ZVA0_9FIRM</name>
<dbReference type="GO" id="GO:0030170">
    <property type="term" value="F:pyridoxal phosphate binding"/>
    <property type="evidence" value="ECO:0007669"/>
    <property type="project" value="InterPro"/>
</dbReference>
<dbReference type="PANTHER" id="PTHR42885:SF1">
    <property type="entry name" value="THREONINE-PHOSPHATE DECARBOXYLASE"/>
    <property type="match status" value="1"/>
</dbReference>
<evidence type="ECO:0000259" key="3">
    <source>
        <dbReference type="Pfam" id="PF00155"/>
    </source>
</evidence>
<dbReference type="Gene3D" id="3.40.640.10">
    <property type="entry name" value="Type I PLP-dependent aspartate aminotransferase-like (Major domain)"/>
    <property type="match status" value="1"/>
</dbReference>
<accession>A0A9D0ZVA0</accession>
<keyword evidence="4" id="KW-0032">Aminotransferase</keyword>
<evidence type="ECO:0000313" key="4">
    <source>
        <dbReference type="EMBL" id="HIQ96506.1"/>
    </source>
</evidence>
<comment type="caution">
    <text evidence="4">The sequence shown here is derived from an EMBL/GenBank/DDBJ whole genome shotgun (WGS) entry which is preliminary data.</text>
</comment>
<dbReference type="GO" id="GO:0008483">
    <property type="term" value="F:transaminase activity"/>
    <property type="evidence" value="ECO:0007669"/>
    <property type="project" value="UniProtKB-KW"/>
</dbReference>
<dbReference type="PANTHER" id="PTHR42885">
    <property type="entry name" value="HISTIDINOL-PHOSPHATE AMINOTRANSFERASE-RELATED"/>
    <property type="match status" value="1"/>
</dbReference>
<comment type="cofactor">
    <cofactor evidence="1">
        <name>pyridoxal 5'-phosphate</name>
        <dbReference type="ChEBI" id="CHEBI:597326"/>
    </cofactor>
</comment>
<dbReference type="InterPro" id="IPR015424">
    <property type="entry name" value="PyrdxlP-dep_Trfase"/>
</dbReference>
<dbReference type="InterPro" id="IPR015422">
    <property type="entry name" value="PyrdxlP-dep_Trfase_small"/>
</dbReference>
<feature type="domain" description="Aminotransferase class I/classII large" evidence="3">
    <location>
        <begin position="20"/>
        <end position="340"/>
    </location>
</feature>
<reference evidence="4" key="2">
    <citation type="journal article" date="2021" name="PeerJ">
        <title>Extensive microbial diversity within the chicken gut microbiome revealed by metagenomics and culture.</title>
        <authorList>
            <person name="Gilroy R."/>
            <person name="Ravi A."/>
            <person name="Getino M."/>
            <person name="Pursley I."/>
            <person name="Horton D.L."/>
            <person name="Alikhan N.F."/>
            <person name="Baker D."/>
            <person name="Gharbi K."/>
            <person name="Hall N."/>
            <person name="Watson M."/>
            <person name="Adriaenssens E.M."/>
            <person name="Foster-Nyarko E."/>
            <person name="Jarju S."/>
            <person name="Secka A."/>
            <person name="Antonio M."/>
            <person name="Oren A."/>
            <person name="Chaudhuri R.R."/>
            <person name="La Ragione R."/>
            <person name="Hildebrand F."/>
            <person name="Pallen M.J."/>
        </authorList>
    </citation>
    <scope>NUCLEOTIDE SEQUENCE</scope>
    <source>
        <strain evidence="4">ChiSjej3B21-11622</strain>
    </source>
</reference>
<dbReference type="Proteomes" id="UP000886886">
    <property type="component" value="Unassembled WGS sequence"/>
</dbReference>
<dbReference type="InterPro" id="IPR004839">
    <property type="entry name" value="Aminotransferase_I/II_large"/>
</dbReference>
<evidence type="ECO:0000313" key="5">
    <source>
        <dbReference type="Proteomes" id="UP000886886"/>
    </source>
</evidence>
<evidence type="ECO:0000256" key="2">
    <source>
        <dbReference type="ARBA" id="ARBA00022898"/>
    </source>
</evidence>
<protein>
    <submittedName>
        <fullName evidence="4">Aminotransferase class I/II-fold pyridoxal phosphate-dependent enzyme</fullName>
    </submittedName>
</protein>
<organism evidence="4 5">
    <name type="scientific">Candidatus Limivivens merdigallinarum</name>
    <dbReference type="NCBI Taxonomy" id="2840859"/>
    <lineage>
        <taxon>Bacteria</taxon>
        <taxon>Bacillati</taxon>
        <taxon>Bacillota</taxon>
        <taxon>Clostridia</taxon>
        <taxon>Lachnospirales</taxon>
        <taxon>Lachnospiraceae</taxon>
        <taxon>Lachnospiraceae incertae sedis</taxon>
        <taxon>Candidatus Limivivens</taxon>
    </lineage>
</organism>
<dbReference type="Pfam" id="PF00155">
    <property type="entry name" value="Aminotran_1_2"/>
    <property type="match status" value="1"/>
</dbReference>
<dbReference type="AlphaFoldDB" id="A0A9D0ZVA0"/>
<reference evidence="4" key="1">
    <citation type="submission" date="2020-10" db="EMBL/GenBank/DDBJ databases">
        <authorList>
            <person name="Gilroy R."/>
        </authorList>
    </citation>
    <scope>NUCLEOTIDE SEQUENCE</scope>
    <source>
        <strain evidence="4">ChiSjej3B21-11622</strain>
    </source>
</reference>